<dbReference type="PRINTS" id="PR00418">
    <property type="entry name" value="TPI2FAMILY"/>
</dbReference>
<dbReference type="EC" id="5.6.2.2" evidence="3"/>
<dbReference type="GO" id="GO:0005524">
    <property type="term" value="F:ATP binding"/>
    <property type="evidence" value="ECO:0007669"/>
    <property type="project" value="UniProtKB-KW"/>
</dbReference>
<dbReference type="AlphaFoldDB" id="U2YHM0"/>
<dbReference type="Proteomes" id="UP000016566">
    <property type="component" value="Unassembled WGS sequence"/>
</dbReference>
<evidence type="ECO:0000313" key="10">
    <source>
        <dbReference type="EMBL" id="GAD54036.1"/>
    </source>
</evidence>
<evidence type="ECO:0000256" key="5">
    <source>
        <dbReference type="ARBA" id="ARBA00022840"/>
    </source>
</evidence>
<dbReference type="InterPro" id="IPR003594">
    <property type="entry name" value="HATPase_dom"/>
</dbReference>
<dbReference type="GO" id="GO:0003677">
    <property type="term" value="F:DNA binding"/>
    <property type="evidence" value="ECO:0007669"/>
    <property type="project" value="UniProtKB-KW"/>
</dbReference>
<comment type="caution">
    <text evidence="10">The sequence shown here is derived from an EMBL/GenBank/DDBJ whole genome shotgun (WGS) entry which is preliminary data.</text>
</comment>
<comment type="catalytic activity">
    <reaction evidence="1">
        <text>ATP-dependent breakage, passage and rejoining of double-stranded DNA.</text>
        <dbReference type="EC" id="5.6.2.2"/>
    </reaction>
</comment>
<evidence type="ECO:0000256" key="2">
    <source>
        <dbReference type="ARBA" id="ARBA00010708"/>
    </source>
</evidence>
<evidence type="ECO:0000256" key="3">
    <source>
        <dbReference type="ARBA" id="ARBA00012895"/>
    </source>
</evidence>
<keyword evidence="4" id="KW-0547">Nucleotide-binding</keyword>
<dbReference type="SUPFAM" id="SSF55874">
    <property type="entry name" value="ATPase domain of HSP90 chaperone/DNA topoisomerase II/histidine kinase"/>
    <property type="match status" value="1"/>
</dbReference>
<organism evidence="10 11">
    <name type="scientific">Limimaricola cinnabarinus LL-001</name>
    <dbReference type="NCBI Taxonomy" id="1337093"/>
    <lineage>
        <taxon>Bacteria</taxon>
        <taxon>Pseudomonadati</taxon>
        <taxon>Pseudomonadota</taxon>
        <taxon>Alphaproteobacteria</taxon>
        <taxon>Rhodobacterales</taxon>
        <taxon>Paracoccaceae</taxon>
        <taxon>Limimaricola</taxon>
    </lineage>
</organism>
<name>U2YHM0_9RHOB</name>
<evidence type="ECO:0000256" key="8">
    <source>
        <dbReference type="ARBA" id="ARBA00023235"/>
    </source>
</evidence>
<proteinExistence type="inferred from homology"/>
<keyword evidence="8 10" id="KW-0413">Isomerase</keyword>
<comment type="similarity">
    <text evidence="2">Belongs to the type II topoisomerase GyrB family.</text>
</comment>
<keyword evidence="5" id="KW-0067">ATP-binding</keyword>
<dbReference type="PANTHER" id="PTHR45866:SF1">
    <property type="entry name" value="DNA GYRASE SUBUNIT B, MITOCHONDRIAL"/>
    <property type="match status" value="1"/>
</dbReference>
<evidence type="ECO:0000256" key="7">
    <source>
        <dbReference type="ARBA" id="ARBA00023125"/>
    </source>
</evidence>
<dbReference type="eggNOG" id="COG0187">
    <property type="taxonomic scope" value="Bacteria"/>
</dbReference>
<feature type="domain" description="Histidine kinase/HSP90-like ATPase" evidence="9">
    <location>
        <begin position="12"/>
        <end position="81"/>
    </location>
</feature>
<reference evidence="10" key="1">
    <citation type="journal article" date="2013" name="Genome Announc.">
        <title>Draft Genome Sequence of Loktanella cinnabarina LL-001T, Isolated from Deep-Sea Floor Sediment.</title>
        <authorList>
            <person name="Nishi S."/>
            <person name="Tsubouchi T."/>
            <person name="Takaki Y."/>
            <person name="Koyanagi R."/>
            <person name="Satoh N."/>
            <person name="Maruyama T."/>
            <person name="Hatada Y."/>
        </authorList>
    </citation>
    <scope>NUCLEOTIDE SEQUENCE [LARGE SCALE GENOMIC DNA]</scope>
    <source>
        <strain evidence="10">LL-001</strain>
    </source>
</reference>
<evidence type="ECO:0000259" key="9">
    <source>
        <dbReference type="Pfam" id="PF02518"/>
    </source>
</evidence>
<dbReference type="InterPro" id="IPR036890">
    <property type="entry name" value="HATPase_C_sf"/>
</dbReference>
<evidence type="ECO:0000256" key="4">
    <source>
        <dbReference type="ARBA" id="ARBA00022741"/>
    </source>
</evidence>
<evidence type="ECO:0000256" key="1">
    <source>
        <dbReference type="ARBA" id="ARBA00000185"/>
    </source>
</evidence>
<dbReference type="EMBL" id="BATB01000001">
    <property type="protein sequence ID" value="GAD54036.1"/>
    <property type="molecule type" value="Genomic_DNA"/>
</dbReference>
<keyword evidence="11" id="KW-1185">Reference proteome</keyword>
<accession>U2YHM0</accession>
<dbReference type="PANTHER" id="PTHR45866">
    <property type="entry name" value="DNA GYRASE/TOPOISOMERASE SUBUNIT B"/>
    <property type="match status" value="1"/>
</dbReference>
<keyword evidence="6" id="KW-0799">Topoisomerase</keyword>
<evidence type="ECO:0000313" key="11">
    <source>
        <dbReference type="Proteomes" id="UP000016566"/>
    </source>
</evidence>
<gene>
    <name evidence="10" type="ORF">MBELCI_0088</name>
</gene>
<dbReference type="GO" id="GO:0003918">
    <property type="term" value="F:DNA topoisomerase type II (double strand cut, ATP-hydrolyzing) activity"/>
    <property type="evidence" value="ECO:0007669"/>
    <property type="project" value="UniProtKB-EC"/>
</dbReference>
<protein>
    <recommendedName>
        <fullName evidence="3">DNA topoisomerase (ATP-hydrolyzing)</fullName>
        <ecNumber evidence="3">5.6.2.2</ecNumber>
    </recommendedName>
</protein>
<sequence>MRKRPGMYIGGTDERALHHLVAEVLDNSMDEAVAGHANRIEVELLADYSVVIRDNGRGIPIDPHPKFPGKSALEVILCTLHAGGKFSGKATRPRAACTASAPRWSTRCRI</sequence>
<dbReference type="STRING" id="1337093.MBELCI_0088"/>
<dbReference type="Pfam" id="PF02518">
    <property type="entry name" value="HATPase_c"/>
    <property type="match status" value="1"/>
</dbReference>
<evidence type="ECO:0000256" key="6">
    <source>
        <dbReference type="ARBA" id="ARBA00023029"/>
    </source>
</evidence>
<dbReference type="Gene3D" id="3.30.565.10">
    <property type="entry name" value="Histidine kinase-like ATPase, C-terminal domain"/>
    <property type="match status" value="1"/>
</dbReference>
<keyword evidence="7" id="KW-0238">DNA-binding</keyword>